<organism evidence="2">
    <name type="scientific">Sesamum latifolium</name>
    <dbReference type="NCBI Taxonomy" id="2727402"/>
    <lineage>
        <taxon>Eukaryota</taxon>
        <taxon>Viridiplantae</taxon>
        <taxon>Streptophyta</taxon>
        <taxon>Embryophyta</taxon>
        <taxon>Tracheophyta</taxon>
        <taxon>Spermatophyta</taxon>
        <taxon>Magnoliopsida</taxon>
        <taxon>eudicotyledons</taxon>
        <taxon>Gunneridae</taxon>
        <taxon>Pentapetalae</taxon>
        <taxon>asterids</taxon>
        <taxon>lamiids</taxon>
        <taxon>Lamiales</taxon>
        <taxon>Pedaliaceae</taxon>
        <taxon>Sesamum</taxon>
    </lineage>
</organism>
<dbReference type="AlphaFoldDB" id="A0AAW2UUP4"/>
<proteinExistence type="predicted"/>
<accession>A0AAW2UUP4</accession>
<evidence type="ECO:0000313" key="2">
    <source>
        <dbReference type="EMBL" id="KAL0420333.1"/>
    </source>
</evidence>
<sequence length="320" mass="36722">MKELRLHDMKSHDFHIFMQKLIPIAFREMLPKSVWSTLTEVSLLFQIICSTTLDVNKVQELEDSVATILCNLEKILPPSFFDSMEHLIVHMLYEARVGGPVQYKWMYPFEWSPILIEASTVEAYLIEEIGLFTSQYFEPQVLCKWNRPSRNDDLAMNDTRFGSVWVRSFRLPSPHLGLGHGIGRRFHPGPGIYASYLRPYCAELLNIGTSYPIRATTVATASPSTIYLQAHRRYLCSSWNSPSSLHILTASDKAYDDHIRDTIISRTNPGYSHCVHETVVIPQVQGLILYYQSRGLESYRSTLQGFHIMIPASQFSRIDT</sequence>
<dbReference type="EMBL" id="JACGWN010000011">
    <property type="protein sequence ID" value="KAL0420333.1"/>
    <property type="molecule type" value="Genomic_DNA"/>
</dbReference>
<comment type="caution">
    <text evidence="2">The sequence shown here is derived from an EMBL/GenBank/DDBJ whole genome shotgun (WGS) entry which is preliminary data.</text>
</comment>
<dbReference type="PANTHER" id="PTHR48258">
    <property type="entry name" value="DUF4218 DOMAIN-CONTAINING PROTEIN-RELATED"/>
    <property type="match status" value="1"/>
</dbReference>
<feature type="domain" description="DUF4218" evidence="1">
    <location>
        <begin position="48"/>
        <end position="151"/>
    </location>
</feature>
<dbReference type="PANTHER" id="PTHR48258:SF4">
    <property type="entry name" value="DUF4216 DOMAIN-CONTAINING PROTEIN"/>
    <property type="match status" value="1"/>
</dbReference>
<evidence type="ECO:0000259" key="1">
    <source>
        <dbReference type="Pfam" id="PF13960"/>
    </source>
</evidence>
<name>A0AAW2UUP4_9LAMI</name>
<protein>
    <recommendedName>
        <fullName evidence="1">DUF4218 domain-containing protein</fullName>
    </recommendedName>
</protein>
<dbReference type="InterPro" id="IPR025452">
    <property type="entry name" value="DUF4218"/>
</dbReference>
<dbReference type="Pfam" id="PF13960">
    <property type="entry name" value="DUF4218"/>
    <property type="match status" value="1"/>
</dbReference>
<gene>
    <name evidence="2" type="ORF">Slati_3056200</name>
</gene>
<reference evidence="2" key="1">
    <citation type="submission" date="2020-06" db="EMBL/GenBank/DDBJ databases">
        <authorList>
            <person name="Li T."/>
            <person name="Hu X."/>
            <person name="Zhang T."/>
            <person name="Song X."/>
            <person name="Zhang H."/>
            <person name="Dai N."/>
            <person name="Sheng W."/>
            <person name="Hou X."/>
            <person name="Wei L."/>
        </authorList>
    </citation>
    <scope>NUCLEOTIDE SEQUENCE</scope>
    <source>
        <strain evidence="2">KEN1</strain>
        <tissue evidence="2">Leaf</tissue>
    </source>
</reference>
<reference evidence="2" key="2">
    <citation type="journal article" date="2024" name="Plant">
        <title>Genomic evolution and insights into agronomic trait innovations of Sesamum species.</title>
        <authorList>
            <person name="Miao H."/>
            <person name="Wang L."/>
            <person name="Qu L."/>
            <person name="Liu H."/>
            <person name="Sun Y."/>
            <person name="Le M."/>
            <person name="Wang Q."/>
            <person name="Wei S."/>
            <person name="Zheng Y."/>
            <person name="Lin W."/>
            <person name="Duan Y."/>
            <person name="Cao H."/>
            <person name="Xiong S."/>
            <person name="Wang X."/>
            <person name="Wei L."/>
            <person name="Li C."/>
            <person name="Ma Q."/>
            <person name="Ju M."/>
            <person name="Zhao R."/>
            <person name="Li G."/>
            <person name="Mu C."/>
            <person name="Tian Q."/>
            <person name="Mei H."/>
            <person name="Zhang T."/>
            <person name="Gao T."/>
            <person name="Zhang H."/>
        </authorList>
    </citation>
    <scope>NUCLEOTIDE SEQUENCE</scope>
    <source>
        <strain evidence="2">KEN1</strain>
    </source>
</reference>